<keyword evidence="3" id="KW-1185">Reference proteome</keyword>
<keyword evidence="1" id="KW-0812">Transmembrane</keyword>
<name>A0ABU0FVV4_9BACI</name>
<evidence type="ECO:0000256" key="1">
    <source>
        <dbReference type="SAM" id="Phobius"/>
    </source>
</evidence>
<keyword evidence="1" id="KW-0472">Membrane</keyword>
<dbReference type="EMBL" id="JAUSUN010000012">
    <property type="protein sequence ID" value="MDQ0414047.1"/>
    <property type="molecule type" value="Genomic_DNA"/>
</dbReference>
<evidence type="ECO:0000313" key="2">
    <source>
        <dbReference type="EMBL" id="MDQ0414047.1"/>
    </source>
</evidence>
<gene>
    <name evidence="2" type="ORF">J2S25_002254</name>
</gene>
<organism evidence="2 3">
    <name type="scientific">Mesobacillus stamsii</name>
    <dbReference type="NCBI Taxonomy" id="225347"/>
    <lineage>
        <taxon>Bacteria</taxon>
        <taxon>Bacillati</taxon>
        <taxon>Bacillota</taxon>
        <taxon>Bacilli</taxon>
        <taxon>Bacillales</taxon>
        <taxon>Bacillaceae</taxon>
        <taxon>Mesobacillus</taxon>
    </lineage>
</organism>
<reference evidence="2 3" key="1">
    <citation type="submission" date="2023-07" db="EMBL/GenBank/DDBJ databases">
        <title>Genomic Encyclopedia of Type Strains, Phase IV (KMG-IV): sequencing the most valuable type-strain genomes for metagenomic binning, comparative biology and taxonomic classification.</title>
        <authorList>
            <person name="Goeker M."/>
        </authorList>
    </citation>
    <scope>NUCLEOTIDE SEQUENCE [LARGE SCALE GENOMIC DNA]</scope>
    <source>
        <strain evidence="2 3">DSM 19598</strain>
    </source>
</reference>
<dbReference type="Proteomes" id="UP001242313">
    <property type="component" value="Unassembled WGS sequence"/>
</dbReference>
<keyword evidence="1" id="KW-1133">Transmembrane helix</keyword>
<sequence>MGTLTLYKLDLVKQTRIKNYLSVCFTGFFVVLLFYIVKRG</sequence>
<protein>
    <submittedName>
        <fullName evidence="2">Uncharacterized protein</fullName>
    </submittedName>
</protein>
<accession>A0ABU0FVV4</accession>
<evidence type="ECO:0000313" key="3">
    <source>
        <dbReference type="Proteomes" id="UP001242313"/>
    </source>
</evidence>
<proteinExistence type="predicted"/>
<comment type="caution">
    <text evidence="2">The sequence shown here is derived from an EMBL/GenBank/DDBJ whole genome shotgun (WGS) entry which is preliminary data.</text>
</comment>
<feature type="transmembrane region" description="Helical" evidence="1">
    <location>
        <begin position="20"/>
        <end position="37"/>
    </location>
</feature>